<accession>A0ACB8UZP8</accession>
<protein>
    <submittedName>
        <fullName evidence="1">Uncharacterized protein</fullName>
    </submittedName>
</protein>
<reference evidence="1" key="1">
    <citation type="journal article" date="2022" name="bioRxiv">
        <title>Population genetic analysis of Ophidiomyces ophidiicola, the causative agent of snake fungal disease, indicates recent introductions to the USA.</title>
        <authorList>
            <person name="Ladner J.T."/>
            <person name="Palmer J.M."/>
            <person name="Ettinger C.L."/>
            <person name="Stajich J.E."/>
            <person name="Farrell T.M."/>
            <person name="Glorioso B.M."/>
            <person name="Lawson B."/>
            <person name="Price S.J."/>
            <person name="Stengle A.G."/>
            <person name="Grear D.A."/>
            <person name="Lorch J.M."/>
        </authorList>
    </citation>
    <scope>NUCLEOTIDE SEQUENCE</scope>
    <source>
        <strain evidence="1">NWHC 24266-5</strain>
    </source>
</reference>
<organism evidence="1">
    <name type="scientific">Ophidiomyces ophidiicola</name>
    <dbReference type="NCBI Taxonomy" id="1387563"/>
    <lineage>
        <taxon>Eukaryota</taxon>
        <taxon>Fungi</taxon>
        <taxon>Dikarya</taxon>
        <taxon>Ascomycota</taxon>
        <taxon>Pezizomycotina</taxon>
        <taxon>Eurotiomycetes</taxon>
        <taxon>Eurotiomycetidae</taxon>
        <taxon>Onygenales</taxon>
        <taxon>Onygenaceae</taxon>
        <taxon>Ophidiomyces</taxon>
    </lineage>
</organism>
<gene>
    <name evidence="1" type="ORF">LOY88_002642</name>
</gene>
<name>A0ACB8UZP8_9EURO</name>
<comment type="caution">
    <text evidence="1">The sequence shown here is derived from an EMBL/GenBank/DDBJ whole genome shotgun (WGS) entry which is preliminary data.</text>
</comment>
<sequence>MAGRGIVLWFSLALLWNQALAQKFLGDIIIDVQKIPGPSDACRAAMMRGVNCDGSLAMASFEDKHFSLDSLRNTICSKKCTESLHEYRRHVSEKCGNNTLVIDGVTYTSTFIADKLLFRLESVCRAENKNNDKCGHNTNFLDLLFDPQLFGCANLCGLEQLQFELGSPFGYTEELARQFASMTSKCSVTGYSYTTPTPAALNGTATAPVKVPITSLSQQQTSSTPQSQPTQSRTTSRPETPSPTPFTGGAMRPAAMAPIVSLPVIFLLGVFLL</sequence>
<dbReference type="EMBL" id="JALBCA010000031">
    <property type="protein sequence ID" value="KAI2388446.1"/>
    <property type="molecule type" value="Genomic_DNA"/>
</dbReference>
<evidence type="ECO:0000313" key="1">
    <source>
        <dbReference type="EMBL" id="KAI2388446.1"/>
    </source>
</evidence>
<proteinExistence type="predicted"/>